<proteinExistence type="predicted"/>
<protein>
    <submittedName>
        <fullName evidence="1">Uncharacterized protein</fullName>
    </submittedName>
</protein>
<dbReference type="AlphaFoldDB" id="A0AA37NPC3"/>
<dbReference type="RefSeq" id="WP_009597000.1">
    <property type="nucleotide sequence ID" value="NZ_AP025581.1"/>
</dbReference>
<name>A0AA37NPC3_9BACT</name>
<comment type="caution">
    <text evidence="1">The sequence shown here is derived from an EMBL/GenBank/DDBJ whole genome shotgun (WGS) entry which is preliminary data.</text>
</comment>
<reference evidence="1" key="1">
    <citation type="submission" date="2022-01" db="EMBL/GenBank/DDBJ databases">
        <title>Novel bile acid biosynthetic pathways are enriched in the microbiome of centenarians.</title>
        <authorList>
            <person name="Sato Y."/>
            <person name="Atarashi K."/>
            <person name="Plichta R.D."/>
            <person name="Arai Y."/>
            <person name="Sasajima S."/>
            <person name="Kearney M.S."/>
            <person name="Suda W."/>
            <person name="Takeshita K."/>
            <person name="Sasaki T."/>
            <person name="Okamoto S."/>
            <person name="Skelly N.A."/>
            <person name="Okamura Y."/>
            <person name="Vlamakis H."/>
            <person name="Li Y."/>
            <person name="Tanoue T."/>
            <person name="Takei H."/>
            <person name="Nittono H."/>
            <person name="Narushima S."/>
            <person name="Irie J."/>
            <person name="Itoh H."/>
            <person name="Moriya K."/>
            <person name="Sugiura Y."/>
            <person name="Suematsu M."/>
            <person name="Moritoki N."/>
            <person name="Shibata S."/>
            <person name="Littman R.D."/>
            <person name="Fischbach A.M."/>
            <person name="Uwamino Y."/>
            <person name="Inoue T."/>
            <person name="Honda A."/>
            <person name="Hattori M."/>
            <person name="Murai T."/>
            <person name="Xavier J.R."/>
            <person name="Hirose N."/>
            <person name="Honda K."/>
        </authorList>
    </citation>
    <scope>NUCLEOTIDE SEQUENCE</scope>
    <source>
        <strain evidence="1">CE91-St16</strain>
    </source>
</reference>
<dbReference type="EMBL" id="BQOL01000002">
    <property type="protein sequence ID" value="GKI19854.1"/>
    <property type="molecule type" value="Genomic_DNA"/>
</dbReference>
<evidence type="ECO:0000313" key="2">
    <source>
        <dbReference type="Proteomes" id="UP001055105"/>
    </source>
</evidence>
<evidence type="ECO:0000313" key="1">
    <source>
        <dbReference type="EMBL" id="GKI19854.1"/>
    </source>
</evidence>
<organism evidence="1 2">
    <name type="scientific">Alistipes finegoldii</name>
    <dbReference type="NCBI Taxonomy" id="214856"/>
    <lineage>
        <taxon>Bacteria</taxon>
        <taxon>Pseudomonadati</taxon>
        <taxon>Bacteroidota</taxon>
        <taxon>Bacteroidia</taxon>
        <taxon>Bacteroidales</taxon>
        <taxon>Rikenellaceae</taxon>
        <taxon>Alistipes</taxon>
    </lineage>
</organism>
<gene>
    <name evidence="1" type="ORF">CE91St16_27620</name>
</gene>
<dbReference type="Proteomes" id="UP001055105">
    <property type="component" value="Unassembled WGS sequence"/>
</dbReference>
<sequence>MTLNDAFSVLIAQPFWYKGSGYTKQYAYRDKKNFQNGKLIPEERMRHYLKTAGWEQTQEEQWEKDGK</sequence>
<accession>A0AA37NPC3</accession>